<dbReference type="InterPro" id="IPR013848">
    <property type="entry name" value="Methylthiotransferase_N"/>
</dbReference>
<name>A0ABU9UDJ1_9SPIR</name>
<comment type="cofactor">
    <cofactor evidence="1">
        <name>[4Fe-4S] cluster</name>
        <dbReference type="ChEBI" id="CHEBI:49883"/>
    </cofactor>
</comment>
<evidence type="ECO:0000256" key="2">
    <source>
        <dbReference type="ARBA" id="ARBA00022485"/>
    </source>
</evidence>
<dbReference type="PANTHER" id="PTHR11918:SF45">
    <property type="entry name" value="THREONYLCARBAMOYLADENOSINE TRNA METHYLTHIOTRANSFERASE"/>
    <property type="match status" value="1"/>
</dbReference>
<dbReference type="PROSITE" id="PS51918">
    <property type="entry name" value="RADICAL_SAM"/>
    <property type="match status" value="1"/>
</dbReference>
<evidence type="ECO:0000313" key="11">
    <source>
        <dbReference type="Proteomes" id="UP001466331"/>
    </source>
</evidence>
<evidence type="ECO:0000259" key="9">
    <source>
        <dbReference type="PROSITE" id="PS51918"/>
    </source>
</evidence>
<evidence type="ECO:0000256" key="6">
    <source>
        <dbReference type="ARBA" id="ARBA00023004"/>
    </source>
</evidence>
<dbReference type="NCBIfam" id="TIGR01579">
    <property type="entry name" value="MiaB-like-C"/>
    <property type="match status" value="1"/>
</dbReference>
<keyword evidence="5" id="KW-0479">Metal-binding</keyword>
<accession>A0ABU9UDJ1</accession>
<organism evidence="10 11">
    <name type="scientific">Rarispira pelagica</name>
    <dbReference type="NCBI Taxonomy" id="3141764"/>
    <lineage>
        <taxon>Bacteria</taxon>
        <taxon>Pseudomonadati</taxon>
        <taxon>Spirochaetota</taxon>
        <taxon>Spirochaetia</taxon>
        <taxon>Winmispirales</taxon>
        <taxon>Winmispiraceae</taxon>
        <taxon>Rarispira</taxon>
    </lineage>
</organism>
<evidence type="ECO:0000256" key="1">
    <source>
        <dbReference type="ARBA" id="ARBA00001966"/>
    </source>
</evidence>
<keyword evidence="3" id="KW-0808">Transferase</keyword>
<dbReference type="CDD" id="cd01335">
    <property type="entry name" value="Radical_SAM"/>
    <property type="match status" value="1"/>
</dbReference>
<dbReference type="InterPro" id="IPR006467">
    <property type="entry name" value="MiaB-like_bact"/>
</dbReference>
<keyword evidence="11" id="KW-1185">Reference proteome</keyword>
<keyword evidence="6" id="KW-0408">Iron</keyword>
<dbReference type="Proteomes" id="UP001466331">
    <property type="component" value="Unassembled WGS sequence"/>
</dbReference>
<dbReference type="Gene3D" id="3.80.30.20">
    <property type="entry name" value="tm_1862 like domain"/>
    <property type="match status" value="1"/>
</dbReference>
<dbReference type="SMART" id="SM00729">
    <property type="entry name" value="Elp3"/>
    <property type="match status" value="1"/>
</dbReference>
<evidence type="ECO:0000256" key="5">
    <source>
        <dbReference type="ARBA" id="ARBA00022723"/>
    </source>
</evidence>
<evidence type="ECO:0000256" key="7">
    <source>
        <dbReference type="ARBA" id="ARBA00023014"/>
    </source>
</evidence>
<dbReference type="Pfam" id="PF04055">
    <property type="entry name" value="Radical_SAM"/>
    <property type="match status" value="1"/>
</dbReference>
<dbReference type="Gene3D" id="3.40.50.12160">
    <property type="entry name" value="Methylthiotransferase, N-terminal domain"/>
    <property type="match status" value="1"/>
</dbReference>
<gene>
    <name evidence="10" type="primary">mtaB</name>
    <name evidence="10" type="ORF">WKV44_08125</name>
</gene>
<evidence type="ECO:0000256" key="3">
    <source>
        <dbReference type="ARBA" id="ARBA00022679"/>
    </source>
</evidence>
<feature type="domain" description="Radical SAM core" evidence="9">
    <location>
        <begin position="192"/>
        <end position="418"/>
    </location>
</feature>
<keyword evidence="4" id="KW-0949">S-adenosyl-L-methionine</keyword>
<dbReference type="InterPro" id="IPR058240">
    <property type="entry name" value="rSAM_sf"/>
</dbReference>
<dbReference type="EMBL" id="JBCHKQ010000003">
    <property type="protein sequence ID" value="MEM5948511.1"/>
    <property type="molecule type" value="Genomic_DNA"/>
</dbReference>
<dbReference type="InterPro" id="IPR038135">
    <property type="entry name" value="Methylthiotransferase_N_sf"/>
</dbReference>
<dbReference type="InterPro" id="IPR020612">
    <property type="entry name" value="Methylthiotransferase_CS"/>
</dbReference>
<dbReference type="RefSeq" id="WP_420069954.1">
    <property type="nucleotide sequence ID" value="NZ_JBCHKQ010000003.1"/>
</dbReference>
<keyword evidence="7" id="KW-0411">Iron-sulfur</keyword>
<dbReference type="PROSITE" id="PS51449">
    <property type="entry name" value="MTTASE_N"/>
    <property type="match status" value="1"/>
</dbReference>
<dbReference type="PROSITE" id="PS01278">
    <property type="entry name" value="MTTASE_RADICAL"/>
    <property type="match status" value="1"/>
</dbReference>
<dbReference type="SFLD" id="SFLDG01082">
    <property type="entry name" value="B12-binding_domain_containing"/>
    <property type="match status" value="1"/>
</dbReference>
<dbReference type="NCBIfam" id="TIGR00089">
    <property type="entry name" value="MiaB/RimO family radical SAM methylthiotransferase"/>
    <property type="match status" value="1"/>
</dbReference>
<reference evidence="10 11" key="1">
    <citation type="submission" date="2024-03" db="EMBL/GenBank/DDBJ databases">
        <title>Ignisphaera cupida sp. nov., a hyperthermophilic hydrolytic archaeon from a hot spring of Kamchatka, and proposal of Ignisphaeraceae fam. nov.</title>
        <authorList>
            <person name="Podosokorskaya O.A."/>
            <person name="Elcheninov A.G."/>
            <person name="Maltseva A.I."/>
            <person name="Zayulina K.S."/>
            <person name="Novikov A."/>
            <person name="Merkel A.Y."/>
        </authorList>
    </citation>
    <scope>NUCLEOTIDE SEQUENCE [LARGE SCALE GENOMIC DNA]</scope>
    <source>
        <strain evidence="10 11">38H-sp</strain>
    </source>
</reference>
<proteinExistence type="predicted"/>
<comment type="caution">
    <text evidence="10">The sequence shown here is derived from an EMBL/GenBank/DDBJ whole genome shotgun (WGS) entry which is preliminary data.</text>
</comment>
<dbReference type="SFLD" id="SFLDS00029">
    <property type="entry name" value="Radical_SAM"/>
    <property type="match status" value="1"/>
</dbReference>
<dbReference type="InterPro" id="IPR023404">
    <property type="entry name" value="rSAM_horseshoe"/>
</dbReference>
<protein>
    <submittedName>
        <fullName evidence="10">tRNA (N(6)-L-threonylcarbamoyladenosine(37)-C(2))-methylthiotransferase MtaB</fullName>
    </submittedName>
</protein>
<dbReference type="InterPro" id="IPR006638">
    <property type="entry name" value="Elp3/MiaA/NifB-like_rSAM"/>
</dbReference>
<dbReference type="InterPro" id="IPR007197">
    <property type="entry name" value="rSAM"/>
</dbReference>
<evidence type="ECO:0000313" key="10">
    <source>
        <dbReference type="EMBL" id="MEM5948511.1"/>
    </source>
</evidence>
<dbReference type="InterPro" id="IPR005839">
    <property type="entry name" value="Methylthiotransferase"/>
</dbReference>
<sequence length="491" mass="55766">MQKRIVFYTLGCKLNQYETEGIAAAFSDKDFSVSEYPEEDTGDIFIINTCTVTSKSEQKARRIIRKIARENPGKPIIVTGCYTQVDKEAVDSMAEEVIALPLSQKHILMSLPEKIASYPDEDIGPDIIRELIAKNNLQPHDHMVQKKSDIQLSYNGLSSHVSGQQSLGLSSAIMDAEYPPFDKRFSYVFSNPRFHTRAFLKIQDGCSHSCSYCRVTIARGDSVSLSPDIVLQRITELEKSGVEEIVLTGVNIAQYRHSGYDLGKLLLRIFTNTENIRIRLSSFENEAISDSFIQALEHPRLCPHFHISLQSGSERILRAMKRWYTPRDITQLAQLFRQKKEKPFVSGDVIVGFPGETDSDFADTLSLVEKLSFSDLHIFRYSQRPGTAAYNFTPQIPQRVAAEREKELRQLIKKLSQNYLESQRNTTVRIIREDDITINGKRFISGISENYLTVIIPYKESKTITATSFPVKIKATYPSMPRTVLGEIKEQ</sequence>
<dbReference type="SUPFAM" id="SSF102114">
    <property type="entry name" value="Radical SAM enzymes"/>
    <property type="match status" value="1"/>
</dbReference>
<feature type="domain" description="MTTase N-terminal" evidence="8">
    <location>
        <begin position="3"/>
        <end position="120"/>
    </location>
</feature>
<keyword evidence="2" id="KW-0004">4Fe-4S</keyword>
<dbReference type="PANTHER" id="PTHR11918">
    <property type="entry name" value="RADICAL SAM PROTEINS"/>
    <property type="match status" value="1"/>
</dbReference>
<evidence type="ECO:0000259" key="8">
    <source>
        <dbReference type="PROSITE" id="PS51449"/>
    </source>
</evidence>
<dbReference type="Pfam" id="PF00919">
    <property type="entry name" value="UPF0004"/>
    <property type="match status" value="1"/>
</dbReference>
<evidence type="ECO:0000256" key="4">
    <source>
        <dbReference type="ARBA" id="ARBA00022691"/>
    </source>
</evidence>